<dbReference type="OrthoDB" id="1635687at2759"/>
<organism evidence="2 3">
    <name type="scientific">Kingdonia uniflora</name>
    <dbReference type="NCBI Taxonomy" id="39325"/>
    <lineage>
        <taxon>Eukaryota</taxon>
        <taxon>Viridiplantae</taxon>
        <taxon>Streptophyta</taxon>
        <taxon>Embryophyta</taxon>
        <taxon>Tracheophyta</taxon>
        <taxon>Spermatophyta</taxon>
        <taxon>Magnoliopsida</taxon>
        <taxon>Ranunculales</taxon>
        <taxon>Circaeasteraceae</taxon>
        <taxon>Kingdonia</taxon>
    </lineage>
</organism>
<dbReference type="EMBL" id="JACGCM010000215">
    <property type="protein sequence ID" value="KAF6175147.1"/>
    <property type="molecule type" value="Genomic_DNA"/>
</dbReference>
<name>A0A7J7P6S7_9MAGN</name>
<sequence length="78" mass="8843">MDRKVDKLVRRTTMIATLTASYFLLTSDYGPQPSILDPIKTKIQSAERSLKEFIFGASKESEKQDSGKHEPNLTKEEP</sequence>
<accession>A0A7J7P6S7</accession>
<dbReference type="PANTHER" id="PTHR37696">
    <property type="entry name" value="ADENYLOSUCCINATE SYNTHETASE-RELATED"/>
    <property type="match status" value="1"/>
</dbReference>
<evidence type="ECO:0000256" key="1">
    <source>
        <dbReference type="SAM" id="MobiDB-lite"/>
    </source>
</evidence>
<dbReference type="AlphaFoldDB" id="A0A7J7P6S7"/>
<comment type="caution">
    <text evidence="2">The sequence shown here is derived from an EMBL/GenBank/DDBJ whole genome shotgun (WGS) entry which is preliminary data.</text>
</comment>
<proteinExistence type="predicted"/>
<reference evidence="2 3" key="1">
    <citation type="journal article" date="2020" name="IScience">
        <title>Genome Sequencing of the Endangered Kingdonia uniflora (Circaeasteraceae, Ranunculales) Reveals Potential Mechanisms of Evolutionary Specialization.</title>
        <authorList>
            <person name="Sun Y."/>
            <person name="Deng T."/>
            <person name="Zhang A."/>
            <person name="Moore M.J."/>
            <person name="Landis J.B."/>
            <person name="Lin N."/>
            <person name="Zhang H."/>
            <person name="Zhang X."/>
            <person name="Huang J."/>
            <person name="Zhang X."/>
            <person name="Sun H."/>
            <person name="Wang H."/>
        </authorList>
    </citation>
    <scope>NUCLEOTIDE SEQUENCE [LARGE SCALE GENOMIC DNA]</scope>
    <source>
        <strain evidence="2">TB1705</strain>
        <tissue evidence="2">Leaf</tissue>
    </source>
</reference>
<protein>
    <submittedName>
        <fullName evidence="2">Uncharacterized protein</fullName>
    </submittedName>
</protein>
<keyword evidence="3" id="KW-1185">Reference proteome</keyword>
<dbReference type="Proteomes" id="UP000541444">
    <property type="component" value="Unassembled WGS sequence"/>
</dbReference>
<evidence type="ECO:0000313" key="3">
    <source>
        <dbReference type="Proteomes" id="UP000541444"/>
    </source>
</evidence>
<dbReference type="PANTHER" id="PTHR37696:SF1">
    <property type="entry name" value="ADENYLOSUCCINATE SYNTHETASE-RELATED"/>
    <property type="match status" value="1"/>
</dbReference>
<gene>
    <name evidence="2" type="ORF">GIB67_022828</name>
</gene>
<evidence type="ECO:0000313" key="2">
    <source>
        <dbReference type="EMBL" id="KAF6175147.1"/>
    </source>
</evidence>
<feature type="region of interest" description="Disordered" evidence="1">
    <location>
        <begin position="55"/>
        <end position="78"/>
    </location>
</feature>
<feature type="compositionally biased region" description="Basic and acidic residues" evidence="1">
    <location>
        <begin position="59"/>
        <end position="78"/>
    </location>
</feature>